<dbReference type="InterPro" id="IPR002850">
    <property type="entry name" value="PIN_toxin-like"/>
</dbReference>
<comment type="caution">
    <text evidence="2">The sequence shown here is derived from an EMBL/GenBank/DDBJ whole genome shotgun (WGS) entry which is preliminary data.</text>
</comment>
<evidence type="ECO:0000313" key="3">
    <source>
        <dbReference type="Proteomes" id="UP000054010"/>
    </source>
</evidence>
<evidence type="ECO:0000313" key="2">
    <source>
        <dbReference type="EMBL" id="EFO80001.1"/>
    </source>
</evidence>
<dbReference type="PANTHER" id="PTHR34610:SF4">
    <property type="entry name" value="SLL8027 PROTEIN"/>
    <property type="match status" value="1"/>
</dbReference>
<dbReference type="Proteomes" id="UP000054010">
    <property type="component" value="Unassembled WGS sequence"/>
</dbReference>
<dbReference type="Pfam" id="PF13470">
    <property type="entry name" value="PIN_3"/>
    <property type="match status" value="1"/>
</dbReference>
<dbReference type="PANTHER" id="PTHR34610">
    <property type="entry name" value="SSL7007 PROTEIN"/>
    <property type="match status" value="1"/>
</dbReference>
<protein>
    <submittedName>
        <fullName evidence="2">PilT domain-containing protein</fullName>
    </submittedName>
</protein>
<feature type="domain" description="PIN" evidence="1">
    <location>
        <begin position="1"/>
        <end position="98"/>
    </location>
</feature>
<reference evidence="2 3" key="1">
    <citation type="journal article" date="2011" name="J. Bacteriol.">
        <title>Draft genome sequence of the anoxygenic filamentous phototrophic bacterium Oscillochloris trichoides subsp. DG-6.</title>
        <authorList>
            <person name="Kuznetsov B.B."/>
            <person name="Ivanovsky R.N."/>
            <person name="Keppen O.I."/>
            <person name="Sukhacheva M.V."/>
            <person name="Bumazhkin B.K."/>
            <person name="Patutina E.O."/>
            <person name="Beletsky A.V."/>
            <person name="Mardanov A.V."/>
            <person name="Baslerov R.V."/>
            <person name="Panteleeva A.N."/>
            <person name="Kolganova T.V."/>
            <person name="Ravin N.V."/>
            <person name="Skryabin K.G."/>
        </authorList>
    </citation>
    <scope>NUCLEOTIDE SEQUENCE [LARGE SCALE GENOMIC DNA]</scope>
    <source>
        <strain evidence="2 3">DG-6</strain>
    </source>
</reference>
<dbReference type="AlphaFoldDB" id="E1IFI5"/>
<dbReference type="InterPro" id="IPR029060">
    <property type="entry name" value="PIN-like_dom_sf"/>
</dbReference>
<evidence type="ECO:0000259" key="1">
    <source>
        <dbReference type="Pfam" id="PF13470"/>
    </source>
</evidence>
<accession>E1IFI5</accession>
<keyword evidence="3" id="KW-1185">Reference proteome</keyword>
<dbReference type="EMBL" id="ADVR01000092">
    <property type="protein sequence ID" value="EFO80001.1"/>
    <property type="molecule type" value="Genomic_DNA"/>
</dbReference>
<sequence>MFDTNTLISAVLMKRSVPRQALTLAVTSGVLLFSDLTLSELMSVLARPKFDRYVDREERESFLVDLVQQAHVIVAPRSIVACRDPKDDMFLDVAVSGSLHMPCLFIFTSPL</sequence>
<organism evidence="2 3">
    <name type="scientific">Oscillochloris trichoides DG-6</name>
    <dbReference type="NCBI Taxonomy" id="765420"/>
    <lineage>
        <taxon>Bacteria</taxon>
        <taxon>Bacillati</taxon>
        <taxon>Chloroflexota</taxon>
        <taxon>Chloroflexia</taxon>
        <taxon>Chloroflexales</taxon>
        <taxon>Chloroflexineae</taxon>
        <taxon>Oscillochloridaceae</taxon>
        <taxon>Oscillochloris</taxon>
    </lineage>
</organism>
<dbReference type="STRING" id="765420.OSCT_2086"/>
<dbReference type="SUPFAM" id="SSF88723">
    <property type="entry name" value="PIN domain-like"/>
    <property type="match status" value="1"/>
</dbReference>
<dbReference type="HOGENOM" id="CLU_2155817_0_0_0"/>
<name>E1IFI5_9CHLR</name>
<dbReference type="InterPro" id="IPR002716">
    <property type="entry name" value="PIN_dom"/>
</dbReference>
<proteinExistence type="predicted"/>
<dbReference type="NCBIfam" id="TIGR00305">
    <property type="entry name" value="putative toxin-antitoxin system toxin component, PIN family"/>
    <property type="match status" value="1"/>
</dbReference>
<gene>
    <name evidence="2" type="ORF">OSCT_2086</name>
</gene>
<dbReference type="eggNOG" id="COG1569">
    <property type="taxonomic scope" value="Bacteria"/>
</dbReference>